<dbReference type="RefSeq" id="WP_353862521.1">
    <property type="nucleotide sequence ID" value="NZ_CP088295.1"/>
</dbReference>
<accession>A0ABY5PBJ6</accession>
<gene>
    <name evidence="1" type="ORF">LRS13_14785</name>
</gene>
<organism evidence="1 2">
    <name type="scientific">Svornostia abyssi</name>
    <dbReference type="NCBI Taxonomy" id="2898438"/>
    <lineage>
        <taxon>Bacteria</taxon>
        <taxon>Bacillati</taxon>
        <taxon>Actinomycetota</taxon>
        <taxon>Thermoleophilia</taxon>
        <taxon>Solirubrobacterales</taxon>
        <taxon>Baekduiaceae</taxon>
        <taxon>Svornostia</taxon>
    </lineage>
</organism>
<dbReference type="Proteomes" id="UP001058860">
    <property type="component" value="Chromosome"/>
</dbReference>
<protein>
    <submittedName>
        <fullName evidence="1">Uncharacterized protein</fullName>
    </submittedName>
</protein>
<name>A0ABY5PBJ6_9ACTN</name>
<keyword evidence="2" id="KW-1185">Reference proteome</keyword>
<proteinExistence type="predicted"/>
<evidence type="ECO:0000313" key="2">
    <source>
        <dbReference type="Proteomes" id="UP001058860"/>
    </source>
</evidence>
<sequence>MSNGPTRYFILVYDMTQRHVEVHPFDEDMDAANVAYTRLEDELGPAGTHEIVLVGADSLDTIKRTHSPYFSTGTPREIVDDFIAAIQ</sequence>
<dbReference type="EMBL" id="CP088295">
    <property type="protein sequence ID" value="UUY01982.1"/>
    <property type="molecule type" value="Genomic_DNA"/>
</dbReference>
<reference evidence="2" key="1">
    <citation type="submission" date="2021-11" db="EMBL/GenBank/DDBJ databases">
        <title>Cultivation dependent microbiological survey of springs from the worlds oldest radium mine currently devoted to the extraction of radon-saturated water.</title>
        <authorList>
            <person name="Kapinusova G."/>
            <person name="Smrhova T."/>
            <person name="Strejcek M."/>
            <person name="Suman J."/>
            <person name="Jani K."/>
            <person name="Pajer P."/>
            <person name="Uhlik O."/>
        </authorList>
    </citation>
    <scope>NUCLEOTIDE SEQUENCE [LARGE SCALE GENOMIC DNA]</scope>
    <source>
        <strain evidence="2">J379</strain>
    </source>
</reference>
<evidence type="ECO:0000313" key="1">
    <source>
        <dbReference type="EMBL" id="UUY01982.1"/>
    </source>
</evidence>